<dbReference type="InterPro" id="IPR029320">
    <property type="entry name" value="Acyl-CoA_ox_N"/>
</dbReference>
<keyword evidence="11" id="KW-0576">Peroxisome</keyword>
<protein>
    <recommendedName>
        <fullName evidence="12">Acyl-coenzyme A oxidase</fullName>
    </recommendedName>
</protein>
<feature type="domain" description="Acyl-CoA oxidase C-alpha1" evidence="19">
    <location>
        <begin position="296"/>
        <end position="468"/>
    </location>
</feature>
<dbReference type="InterPro" id="IPR055060">
    <property type="entry name" value="ACOX_C_alpha1"/>
</dbReference>
<dbReference type="GO" id="GO:0003997">
    <property type="term" value="F:acyl-CoA oxidase activity"/>
    <property type="evidence" value="ECO:0007669"/>
    <property type="project" value="UniProtKB-EC"/>
</dbReference>
<name>A0AAD5TD48_9FUNG</name>
<evidence type="ECO:0000256" key="4">
    <source>
        <dbReference type="ARBA" id="ARBA00004846"/>
    </source>
</evidence>
<feature type="binding site" evidence="14">
    <location>
        <position position="199"/>
    </location>
    <ligand>
        <name>FAD</name>
        <dbReference type="ChEBI" id="CHEBI:57692"/>
    </ligand>
</feature>
<dbReference type="PIRSF" id="PIRSF000168">
    <property type="entry name" value="Acyl-CoA_oxidase"/>
    <property type="match status" value="1"/>
</dbReference>
<dbReference type="Gene3D" id="1.10.540.10">
    <property type="entry name" value="Acyl-CoA dehydrogenase/oxidase, N-terminal domain"/>
    <property type="match status" value="1"/>
</dbReference>
<keyword evidence="6 12" id="KW-0285">Flavoprotein</keyword>
<dbReference type="Pfam" id="PF01756">
    <property type="entry name" value="ACOX"/>
    <property type="match status" value="1"/>
</dbReference>
<organism evidence="20 21">
    <name type="scientific">Geranomyces variabilis</name>
    <dbReference type="NCBI Taxonomy" id="109894"/>
    <lineage>
        <taxon>Eukaryota</taxon>
        <taxon>Fungi</taxon>
        <taxon>Fungi incertae sedis</taxon>
        <taxon>Chytridiomycota</taxon>
        <taxon>Chytridiomycota incertae sedis</taxon>
        <taxon>Chytridiomycetes</taxon>
        <taxon>Spizellomycetales</taxon>
        <taxon>Powellomycetaceae</taxon>
        <taxon>Geranomyces</taxon>
    </lineage>
</organism>
<dbReference type="PANTHER" id="PTHR10909:SF250">
    <property type="entry name" value="PEROXISOMAL ACYL-COENZYME A OXIDASE 1"/>
    <property type="match status" value="1"/>
</dbReference>
<evidence type="ECO:0000256" key="5">
    <source>
        <dbReference type="ARBA" id="ARBA00006288"/>
    </source>
</evidence>
<dbReference type="FunFam" id="1.10.540.10:FF:000006">
    <property type="entry name" value="Acyl-coenzyme A oxidase"/>
    <property type="match status" value="1"/>
</dbReference>
<evidence type="ECO:0000259" key="17">
    <source>
        <dbReference type="Pfam" id="PF02770"/>
    </source>
</evidence>
<accession>A0AAD5TD48</accession>
<feature type="active site" description="Proton acceptor" evidence="13">
    <location>
        <position position="453"/>
    </location>
</feature>
<gene>
    <name evidence="20" type="ORF">HDU87_008762</name>
</gene>
<dbReference type="GO" id="GO:0055088">
    <property type="term" value="P:lipid homeostasis"/>
    <property type="evidence" value="ECO:0007669"/>
    <property type="project" value="TreeGrafter"/>
</dbReference>
<dbReference type="Gene3D" id="1.20.140.10">
    <property type="entry name" value="Butyryl-CoA Dehydrogenase, subunit A, domain 3"/>
    <property type="match status" value="2"/>
</dbReference>
<evidence type="ECO:0000259" key="19">
    <source>
        <dbReference type="Pfam" id="PF22924"/>
    </source>
</evidence>
<keyword evidence="7 12" id="KW-0274">FAD</keyword>
<dbReference type="GO" id="GO:0033540">
    <property type="term" value="P:fatty acid beta-oxidation using acyl-CoA oxidase"/>
    <property type="evidence" value="ECO:0007669"/>
    <property type="project" value="TreeGrafter"/>
</dbReference>
<reference evidence="20" key="1">
    <citation type="submission" date="2020-05" db="EMBL/GenBank/DDBJ databases">
        <title>Phylogenomic resolution of chytrid fungi.</title>
        <authorList>
            <person name="Stajich J.E."/>
            <person name="Amses K."/>
            <person name="Simmons R."/>
            <person name="Seto K."/>
            <person name="Myers J."/>
            <person name="Bonds A."/>
            <person name="Quandt C.A."/>
            <person name="Barry K."/>
            <person name="Liu P."/>
            <person name="Grigoriev I."/>
            <person name="Longcore J.E."/>
            <person name="James T.Y."/>
        </authorList>
    </citation>
    <scope>NUCLEOTIDE SEQUENCE</scope>
    <source>
        <strain evidence="20">JEL0379</strain>
    </source>
</reference>
<dbReference type="Gene3D" id="2.40.110.10">
    <property type="entry name" value="Butyryl-CoA Dehydrogenase, subunit A, domain 2"/>
    <property type="match status" value="1"/>
</dbReference>
<dbReference type="InterPro" id="IPR006091">
    <property type="entry name" value="Acyl-CoA_Oxase/DH_mid-dom"/>
</dbReference>
<evidence type="ECO:0000256" key="6">
    <source>
        <dbReference type="ARBA" id="ARBA00022630"/>
    </source>
</evidence>
<dbReference type="GO" id="GO:0071949">
    <property type="term" value="F:FAD binding"/>
    <property type="evidence" value="ECO:0007669"/>
    <property type="project" value="InterPro"/>
</dbReference>
<keyword evidence="10" id="KW-0443">Lipid metabolism</keyword>
<comment type="cofactor">
    <cofactor evidence="2">
        <name>FAD</name>
        <dbReference type="ChEBI" id="CHEBI:57692"/>
    </cofactor>
</comment>
<comment type="catalytic activity">
    <reaction evidence="1">
        <text>a 2,3-saturated acyl-CoA + O2 = a (2E)-enoyl-CoA + H2O2</text>
        <dbReference type="Rhea" id="RHEA:38959"/>
        <dbReference type="ChEBI" id="CHEBI:15379"/>
        <dbReference type="ChEBI" id="CHEBI:16240"/>
        <dbReference type="ChEBI" id="CHEBI:58856"/>
        <dbReference type="ChEBI" id="CHEBI:65111"/>
        <dbReference type="EC" id="1.3.3.6"/>
    </reaction>
</comment>
<evidence type="ECO:0000256" key="2">
    <source>
        <dbReference type="ARBA" id="ARBA00001974"/>
    </source>
</evidence>
<keyword evidence="8" id="KW-0276">Fatty acid metabolism</keyword>
<evidence type="ECO:0000256" key="15">
    <source>
        <dbReference type="SAM" id="MobiDB-lite"/>
    </source>
</evidence>
<evidence type="ECO:0000256" key="3">
    <source>
        <dbReference type="ARBA" id="ARBA00004275"/>
    </source>
</evidence>
<evidence type="ECO:0000256" key="9">
    <source>
        <dbReference type="ARBA" id="ARBA00023002"/>
    </source>
</evidence>
<dbReference type="InterPro" id="IPR037069">
    <property type="entry name" value="AcylCoA_DH/ox_N_sf"/>
</dbReference>
<dbReference type="GO" id="GO:0005504">
    <property type="term" value="F:fatty acid binding"/>
    <property type="evidence" value="ECO:0007669"/>
    <property type="project" value="TreeGrafter"/>
</dbReference>
<dbReference type="Pfam" id="PF22924">
    <property type="entry name" value="ACOX_C_alpha1"/>
    <property type="match status" value="1"/>
</dbReference>
<dbReference type="EMBL" id="JADGJQ010000095">
    <property type="protein sequence ID" value="KAJ3170468.1"/>
    <property type="molecule type" value="Genomic_DNA"/>
</dbReference>
<keyword evidence="9" id="KW-0560">Oxidoreductase</keyword>
<feature type="domain" description="Acyl-CoA oxidase/dehydrogenase middle" evidence="17">
    <location>
        <begin position="156"/>
        <end position="264"/>
    </location>
</feature>
<comment type="caution">
    <text evidence="20">The sequence shown here is derived from an EMBL/GenBank/DDBJ whole genome shotgun (WGS) entry which is preliminary data.</text>
</comment>
<dbReference type="PANTHER" id="PTHR10909">
    <property type="entry name" value="ELECTRON TRANSPORT OXIDOREDUCTASE"/>
    <property type="match status" value="1"/>
</dbReference>
<dbReference type="InterPro" id="IPR046373">
    <property type="entry name" value="Acyl-CoA_Oxase/DH_mid-dom_sf"/>
</dbReference>
<evidence type="ECO:0000256" key="13">
    <source>
        <dbReference type="PIRSR" id="PIRSR000168-1"/>
    </source>
</evidence>
<dbReference type="FunFam" id="1.20.140.10:FF:000013">
    <property type="entry name" value="Acyl-coenzyme A oxidase"/>
    <property type="match status" value="1"/>
</dbReference>
<evidence type="ECO:0000256" key="11">
    <source>
        <dbReference type="ARBA" id="ARBA00023140"/>
    </source>
</evidence>
<comment type="subcellular location">
    <subcellularLocation>
        <location evidence="3">Peroxisome</location>
    </subcellularLocation>
</comment>
<dbReference type="Pfam" id="PF14749">
    <property type="entry name" value="Acyl-CoA_ox_N"/>
    <property type="match status" value="1"/>
</dbReference>
<feature type="domain" description="Acyl-CoA oxidase C-terminal" evidence="16">
    <location>
        <begin position="518"/>
        <end position="699"/>
    </location>
</feature>
<dbReference type="SUPFAM" id="SSF47203">
    <property type="entry name" value="Acyl-CoA dehydrogenase C-terminal domain-like"/>
    <property type="match status" value="2"/>
</dbReference>
<dbReference type="GO" id="GO:0005777">
    <property type="term" value="C:peroxisome"/>
    <property type="evidence" value="ECO:0007669"/>
    <property type="project" value="UniProtKB-SubCell"/>
</dbReference>
<comment type="similarity">
    <text evidence="5 12">Belongs to the acyl-CoA oxidase family.</text>
</comment>
<evidence type="ECO:0000256" key="8">
    <source>
        <dbReference type="ARBA" id="ARBA00022832"/>
    </source>
</evidence>
<dbReference type="InterPro" id="IPR036250">
    <property type="entry name" value="AcylCo_DH-like_C"/>
</dbReference>
<dbReference type="FunFam" id="2.40.110.10:FF:000003">
    <property type="entry name" value="Acyl-coenzyme A oxidase"/>
    <property type="match status" value="1"/>
</dbReference>
<dbReference type="Pfam" id="PF02770">
    <property type="entry name" value="Acyl-CoA_dh_M"/>
    <property type="match status" value="1"/>
</dbReference>
<evidence type="ECO:0000256" key="7">
    <source>
        <dbReference type="ARBA" id="ARBA00022827"/>
    </source>
</evidence>
<keyword evidence="21" id="KW-1185">Reference proteome</keyword>
<evidence type="ECO:0000256" key="12">
    <source>
        <dbReference type="PIRNR" id="PIRNR000168"/>
    </source>
</evidence>
<comment type="pathway">
    <text evidence="4">Lipid metabolism; peroxisomal fatty acid beta-oxidation.</text>
</comment>
<evidence type="ECO:0000256" key="1">
    <source>
        <dbReference type="ARBA" id="ARBA00001201"/>
    </source>
</evidence>
<evidence type="ECO:0000313" key="21">
    <source>
        <dbReference type="Proteomes" id="UP001212152"/>
    </source>
</evidence>
<sequence>MSSDVENNKPLWNNPNGLKPSGPLGRDVLAVERQKASFQVDVMTDYLHGGKEIAERHRQIAAVLASDEKLCKDDWHFQSRETKFKGAMMRINHLITLKKSHGWSEKEFWIAMEVLDEFGPTCLHSTMFIPTLEGQCDDEQRAEWLPLALNFNIIGCYAQTELGHGSNVQGLETTATYLPESQQFELHSPSLTSSKWWIGGLGRTATHAIVMARLLTKGKDFGPHPFFVPIRSTENHHTFKGVTVGDIGPKGCYQTVDNGFMLFDHYRIPRKNLLRRFCQVSADGTYTRSLSEKLSYGTLVFIRSVIVSTAYRSLARAATVATRYSAVRRQFVTREASQDDPFAPVTEHVETAVIDYPIQQSRLLVQIARAYALHFTGLAMDDMYTSLVSNLANNDVSNLAETHATSAGLKSLTTDMTMAGMEDMKRACGGHGLSKVSGLVEACQDYSPQVTYEGENYLMNQQTVRYLVKTYGDMARGPATANTRTVEYLRAATKPKYLQNRWKVSKAEDLCKDSQALAHLLAAFEQRAAALVAALAQDLATKNSTWNKSLVRIHRTAKAHCQLVMVQNFSRALNLPAEHPAAAPTPMIKDVLFKLGCLFALSMMVENIGEFLESGFMSIAQAQLVRTASDDVVAQLRPDAIALVDAFDFSDYHLNSALGRYDGNVYETMVQWVSRNPLNLEVNSPVIDGYEQFYKPMIQGPRPTGTETLQARL</sequence>
<evidence type="ECO:0000259" key="16">
    <source>
        <dbReference type="Pfam" id="PF01756"/>
    </source>
</evidence>
<evidence type="ECO:0000313" key="20">
    <source>
        <dbReference type="EMBL" id="KAJ3170468.1"/>
    </source>
</evidence>
<evidence type="ECO:0000256" key="10">
    <source>
        <dbReference type="ARBA" id="ARBA00023098"/>
    </source>
</evidence>
<dbReference type="InterPro" id="IPR002655">
    <property type="entry name" value="Acyl-CoA_oxidase_C"/>
</dbReference>
<feature type="domain" description="Acyl-coenzyme A oxidase N-terminal" evidence="18">
    <location>
        <begin position="40"/>
        <end position="154"/>
    </location>
</feature>
<feature type="region of interest" description="Disordered" evidence="15">
    <location>
        <begin position="1"/>
        <end position="25"/>
    </location>
</feature>
<dbReference type="InterPro" id="IPR009100">
    <property type="entry name" value="AcylCoA_DH/oxidase_NM_dom_sf"/>
</dbReference>
<proteinExistence type="inferred from homology"/>
<dbReference type="InterPro" id="IPR012258">
    <property type="entry name" value="Acyl-CoA_oxidase"/>
</dbReference>
<dbReference type="SUPFAM" id="SSF56645">
    <property type="entry name" value="Acyl-CoA dehydrogenase NM domain-like"/>
    <property type="match status" value="1"/>
</dbReference>
<dbReference type="AlphaFoldDB" id="A0AAD5TD48"/>
<feature type="compositionally biased region" description="Polar residues" evidence="15">
    <location>
        <begin position="1"/>
        <end position="16"/>
    </location>
</feature>
<dbReference type="FunFam" id="1.20.140.10:FF:000015">
    <property type="entry name" value="Acyl-coenzyme A oxidase"/>
    <property type="match status" value="1"/>
</dbReference>
<evidence type="ECO:0000259" key="18">
    <source>
        <dbReference type="Pfam" id="PF14749"/>
    </source>
</evidence>
<evidence type="ECO:0000256" key="14">
    <source>
        <dbReference type="PIRSR" id="PIRSR000168-2"/>
    </source>
</evidence>
<feature type="binding site" evidence="14">
    <location>
        <position position="160"/>
    </location>
    <ligand>
        <name>FAD</name>
        <dbReference type="ChEBI" id="CHEBI:57692"/>
    </ligand>
</feature>
<dbReference type="Proteomes" id="UP001212152">
    <property type="component" value="Unassembled WGS sequence"/>
</dbReference>